<dbReference type="AlphaFoldDB" id="A0A1R4HAS4"/>
<reference evidence="4" key="1">
    <citation type="submission" date="2017-02" db="EMBL/GenBank/DDBJ databases">
        <authorList>
            <person name="Daims H."/>
        </authorList>
    </citation>
    <scope>NUCLEOTIDE SEQUENCE [LARGE SCALE GENOMIC DNA]</scope>
</reference>
<dbReference type="OrthoDB" id="361281at2"/>
<sequence>MQSEQWSLQDAKNKLSALVDAAQHGKAQIVTRRGIPAAVVVSFEEFEKLQRLEAMQAPTFIDHLLNMPTDDLAFERMDIGLRDFD</sequence>
<accession>A0A1R4HAS4</accession>
<evidence type="ECO:0000256" key="2">
    <source>
        <dbReference type="RuleBase" id="RU362080"/>
    </source>
</evidence>
<evidence type="ECO:0000313" key="4">
    <source>
        <dbReference type="Proteomes" id="UP000195667"/>
    </source>
</evidence>
<name>A0A1R4HAS4_9GAMM</name>
<dbReference type="InterPro" id="IPR036165">
    <property type="entry name" value="YefM-like_sf"/>
</dbReference>
<comment type="similarity">
    <text evidence="1 2">Belongs to the phD/YefM antitoxin family.</text>
</comment>
<proteinExistence type="inferred from homology"/>
<evidence type="ECO:0000256" key="1">
    <source>
        <dbReference type="ARBA" id="ARBA00009981"/>
    </source>
</evidence>
<dbReference type="Gene3D" id="3.40.1620.10">
    <property type="entry name" value="YefM-like domain"/>
    <property type="match status" value="1"/>
</dbReference>
<comment type="function">
    <text evidence="2">Antitoxin component of a type II toxin-antitoxin (TA) system.</text>
</comment>
<dbReference type="NCBIfam" id="TIGR01552">
    <property type="entry name" value="phd_fam"/>
    <property type="match status" value="1"/>
</dbReference>
<dbReference type="Proteomes" id="UP000195667">
    <property type="component" value="Unassembled WGS sequence"/>
</dbReference>
<dbReference type="PANTHER" id="PTHR33713">
    <property type="entry name" value="ANTITOXIN YAFN-RELATED"/>
    <property type="match status" value="1"/>
</dbReference>
<gene>
    <name evidence="3" type="ORF">CRENPOLYSF1_430048</name>
</gene>
<dbReference type="SUPFAM" id="SSF143120">
    <property type="entry name" value="YefM-like"/>
    <property type="match status" value="1"/>
</dbReference>
<keyword evidence="4" id="KW-1185">Reference proteome</keyword>
<dbReference type="PANTHER" id="PTHR33713:SF9">
    <property type="entry name" value="ANTITOXIN"/>
    <property type="match status" value="1"/>
</dbReference>
<organism evidence="3 4">
    <name type="scientific">Crenothrix polyspora</name>
    <dbReference type="NCBI Taxonomy" id="360316"/>
    <lineage>
        <taxon>Bacteria</taxon>
        <taxon>Pseudomonadati</taxon>
        <taxon>Pseudomonadota</taxon>
        <taxon>Gammaproteobacteria</taxon>
        <taxon>Methylococcales</taxon>
        <taxon>Crenotrichaceae</taxon>
        <taxon>Crenothrix</taxon>
    </lineage>
</organism>
<protein>
    <recommendedName>
        <fullName evidence="2">Antitoxin</fullName>
    </recommendedName>
</protein>
<dbReference type="RefSeq" id="WP_087143793.1">
    <property type="nucleotide sequence ID" value="NZ_FUKI01000119.1"/>
</dbReference>
<dbReference type="InterPro" id="IPR051405">
    <property type="entry name" value="phD/YefM_antitoxin"/>
</dbReference>
<dbReference type="Pfam" id="PF02604">
    <property type="entry name" value="PhdYeFM_antitox"/>
    <property type="match status" value="1"/>
</dbReference>
<dbReference type="EMBL" id="FUKI01000119">
    <property type="protein sequence ID" value="SJM93345.1"/>
    <property type="molecule type" value="Genomic_DNA"/>
</dbReference>
<dbReference type="InterPro" id="IPR006442">
    <property type="entry name" value="Antitoxin_Phd/YefM"/>
</dbReference>
<evidence type="ECO:0000313" key="3">
    <source>
        <dbReference type="EMBL" id="SJM93345.1"/>
    </source>
</evidence>